<gene>
    <name evidence="2" type="ORF">DCHRY22_LOCUS9090</name>
</gene>
<feature type="region of interest" description="Disordered" evidence="1">
    <location>
        <begin position="43"/>
        <end position="87"/>
    </location>
</feature>
<protein>
    <submittedName>
        <fullName evidence="2">(African queen) hypothetical protein</fullName>
    </submittedName>
</protein>
<evidence type="ECO:0000313" key="3">
    <source>
        <dbReference type="Proteomes" id="UP000789524"/>
    </source>
</evidence>
<name>A0A8J2QTT4_9NEOP</name>
<dbReference type="Proteomes" id="UP000789524">
    <property type="component" value="Unassembled WGS sequence"/>
</dbReference>
<accession>A0A8J2QTT4</accession>
<comment type="caution">
    <text evidence="2">The sequence shown here is derived from an EMBL/GenBank/DDBJ whole genome shotgun (WGS) entry which is preliminary data.</text>
</comment>
<sequence>MGVPHRTYSAVGIVAPRLDTDQTNIVSDRGQGEYTVTRRLQYTEHAGGERRGARGGALAPGAARLAGNGSSRFSSTGTTGRRANTVE</sequence>
<organism evidence="2 3">
    <name type="scientific">Danaus chrysippus</name>
    <name type="common">African queen</name>
    <dbReference type="NCBI Taxonomy" id="151541"/>
    <lineage>
        <taxon>Eukaryota</taxon>
        <taxon>Metazoa</taxon>
        <taxon>Ecdysozoa</taxon>
        <taxon>Arthropoda</taxon>
        <taxon>Hexapoda</taxon>
        <taxon>Insecta</taxon>
        <taxon>Pterygota</taxon>
        <taxon>Neoptera</taxon>
        <taxon>Endopterygota</taxon>
        <taxon>Lepidoptera</taxon>
        <taxon>Glossata</taxon>
        <taxon>Ditrysia</taxon>
        <taxon>Papilionoidea</taxon>
        <taxon>Nymphalidae</taxon>
        <taxon>Danainae</taxon>
        <taxon>Danaini</taxon>
        <taxon>Danaina</taxon>
        <taxon>Danaus</taxon>
        <taxon>Anosia</taxon>
    </lineage>
</organism>
<proteinExistence type="predicted"/>
<reference evidence="2" key="1">
    <citation type="submission" date="2021-09" db="EMBL/GenBank/DDBJ databases">
        <authorList>
            <person name="Martin H S."/>
        </authorList>
    </citation>
    <scope>NUCLEOTIDE SEQUENCE</scope>
</reference>
<dbReference type="AlphaFoldDB" id="A0A8J2QTT4"/>
<keyword evidence="3" id="KW-1185">Reference proteome</keyword>
<evidence type="ECO:0000256" key="1">
    <source>
        <dbReference type="SAM" id="MobiDB-lite"/>
    </source>
</evidence>
<dbReference type="OrthoDB" id="10468688at2759"/>
<evidence type="ECO:0000313" key="2">
    <source>
        <dbReference type="EMBL" id="CAG9569924.1"/>
    </source>
</evidence>
<dbReference type="EMBL" id="CAKASE010000064">
    <property type="protein sequence ID" value="CAG9569924.1"/>
    <property type="molecule type" value="Genomic_DNA"/>
</dbReference>
<feature type="compositionally biased region" description="Low complexity" evidence="1">
    <location>
        <begin position="56"/>
        <end position="87"/>
    </location>
</feature>